<evidence type="ECO:0000313" key="2">
    <source>
        <dbReference type="Proteomes" id="UP000821865"/>
    </source>
</evidence>
<accession>A0ACB8CMB8</accession>
<sequence length="236" mass="25180">MPHKDEEEQQANSAEVSCGHAVCHDRYSTLVQRGGLRATGSTSPAAYSVQSRFLRNGRIPEKGGGGVRRRRNPVVLGGDANKFLLAGVPLYACSAQKRRQSPTVRTKGAGEELSAARQPAAAASFPGDPPCTSESPPVCGHPGSGFDLPEILEPGGSGAGDECYQAAAETIISHCREKAKVMGNEISAPYEVPHFPIELYESRKVMQQQLSTRCRYVGPPLETDCHPDLVPVVDTA</sequence>
<protein>
    <submittedName>
        <fullName evidence="1">Uncharacterized protein</fullName>
    </submittedName>
</protein>
<dbReference type="Proteomes" id="UP000821865">
    <property type="component" value="Chromosome 6"/>
</dbReference>
<name>A0ACB8CMB8_DERSI</name>
<evidence type="ECO:0000313" key="1">
    <source>
        <dbReference type="EMBL" id="KAH7945945.1"/>
    </source>
</evidence>
<reference evidence="1" key="1">
    <citation type="submission" date="2020-05" db="EMBL/GenBank/DDBJ databases">
        <title>Large-scale comparative analyses of tick genomes elucidate their genetic diversity and vector capacities.</title>
        <authorList>
            <person name="Jia N."/>
            <person name="Wang J."/>
            <person name="Shi W."/>
            <person name="Du L."/>
            <person name="Sun Y."/>
            <person name="Zhan W."/>
            <person name="Jiang J."/>
            <person name="Wang Q."/>
            <person name="Zhang B."/>
            <person name="Ji P."/>
            <person name="Sakyi L.B."/>
            <person name="Cui X."/>
            <person name="Yuan T."/>
            <person name="Jiang B."/>
            <person name="Yang W."/>
            <person name="Lam T.T.-Y."/>
            <person name="Chang Q."/>
            <person name="Ding S."/>
            <person name="Wang X."/>
            <person name="Zhu J."/>
            <person name="Ruan X."/>
            <person name="Zhao L."/>
            <person name="Wei J."/>
            <person name="Que T."/>
            <person name="Du C."/>
            <person name="Cheng J."/>
            <person name="Dai P."/>
            <person name="Han X."/>
            <person name="Huang E."/>
            <person name="Gao Y."/>
            <person name="Liu J."/>
            <person name="Shao H."/>
            <person name="Ye R."/>
            <person name="Li L."/>
            <person name="Wei W."/>
            <person name="Wang X."/>
            <person name="Wang C."/>
            <person name="Yang T."/>
            <person name="Huo Q."/>
            <person name="Li W."/>
            <person name="Guo W."/>
            <person name="Chen H."/>
            <person name="Zhou L."/>
            <person name="Ni X."/>
            <person name="Tian J."/>
            <person name="Zhou Y."/>
            <person name="Sheng Y."/>
            <person name="Liu T."/>
            <person name="Pan Y."/>
            <person name="Xia L."/>
            <person name="Li J."/>
            <person name="Zhao F."/>
            <person name="Cao W."/>
        </authorList>
    </citation>
    <scope>NUCLEOTIDE SEQUENCE</scope>
    <source>
        <strain evidence="1">Dsil-2018</strain>
    </source>
</reference>
<dbReference type="EMBL" id="CM023475">
    <property type="protein sequence ID" value="KAH7945945.1"/>
    <property type="molecule type" value="Genomic_DNA"/>
</dbReference>
<proteinExistence type="predicted"/>
<organism evidence="1 2">
    <name type="scientific">Dermacentor silvarum</name>
    <name type="common">Tick</name>
    <dbReference type="NCBI Taxonomy" id="543639"/>
    <lineage>
        <taxon>Eukaryota</taxon>
        <taxon>Metazoa</taxon>
        <taxon>Ecdysozoa</taxon>
        <taxon>Arthropoda</taxon>
        <taxon>Chelicerata</taxon>
        <taxon>Arachnida</taxon>
        <taxon>Acari</taxon>
        <taxon>Parasitiformes</taxon>
        <taxon>Ixodida</taxon>
        <taxon>Ixodoidea</taxon>
        <taxon>Ixodidae</taxon>
        <taxon>Rhipicephalinae</taxon>
        <taxon>Dermacentor</taxon>
    </lineage>
</organism>
<keyword evidence="2" id="KW-1185">Reference proteome</keyword>
<gene>
    <name evidence="1" type="ORF">HPB49_017738</name>
</gene>
<comment type="caution">
    <text evidence="1">The sequence shown here is derived from an EMBL/GenBank/DDBJ whole genome shotgun (WGS) entry which is preliminary data.</text>
</comment>